<evidence type="ECO:0000313" key="2">
    <source>
        <dbReference type="EMBL" id="TPE61766.1"/>
    </source>
</evidence>
<dbReference type="InterPro" id="IPR004045">
    <property type="entry name" value="Glutathione_S-Trfase_N"/>
</dbReference>
<gene>
    <name evidence="2" type="ORF">FJQ54_07650</name>
</gene>
<dbReference type="SUPFAM" id="SSF52833">
    <property type="entry name" value="Thioredoxin-like"/>
    <property type="match status" value="1"/>
</dbReference>
<dbReference type="Pfam" id="PF13410">
    <property type="entry name" value="GST_C_2"/>
    <property type="match status" value="1"/>
</dbReference>
<protein>
    <submittedName>
        <fullName evidence="2">Glutathione S-transferase</fullName>
    </submittedName>
</protein>
<evidence type="ECO:0000259" key="1">
    <source>
        <dbReference type="Pfam" id="PF13417"/>
    </source>
</evidence>
<dbReference type="InterPro" id="IPR036249">
    <property type="entry name" value="Thioredoxin-like_sf"/>
</dbReference>
<dbReference type="GO" id="GO:0016740">
    <property type="term" value="F:transferase activity"/>
    <property type="evidence" value="ECO:0007669"/>
    <property type="project" value="UniProtKB-KW"/>
</dbReference>
<dbReference type="SUPFAM" id="SSF47616">
    <property type="entry name" value="GST C-terminal domain-like"/>
    <property type="match status" value="1"/>
</dbReference>
<name>A0A501XMH3_9SPHN</name>
<proteinExistence type="predicted"/>
<dbReference type="InterPro" id="IPR036282">
    <property type="entry name" value="Glutathione-S-Trfase_C_sf"/>
</dbReference>
<evidence type="ECO:0000313" key="3">
    <source>
        <dbReference type="Proteomes" id="UP000319897"/>
    </source>
</evidence>
<sequence length="338" mass="37081">MSIGPTDAGLYQLHGALGSPYSMKMRALMRYRRLPFIWVQDHDARTRLFAQVKAPVIPLLRFPDGAVANDSTLLTRELEALYPGRGVLPDDPAQAFLAFLIEDFADEWLTKAMFGYRWLFEPDQQQMSAWLMYDAMPGVGAAAQGAMAAQFRDRQVGRMPLVGCTAANFALIEASTRRVLAALERHTPDGLFLFGSRPSEAEFALYGQLLQLATDPTPAAILRSDYPLALRWLSHIDDLSGVDGEWGAAGALVAELLPVIGEVYLPFLAANAAAVEQGAADMRFEAMGHRFAQPPFRYQAKCLHALQAAWAALAPDDAARVRPQLAESGCLPFLETRA</sequence>
<dbReference type="OrthoDB" id="7054557at2"/>
<keyword evidence="3" id="KW-1185">Reference proteome</keyword>
<organism evidence="2 3">
    <name type="scientific">Sandaracinobacter neustonicus</name>
    <dbReference type="NCBI Taxonomy" id="1715348"/>
    <lineage>
        <taxon>Bacteria</taxon>
        <taxon>Pseudomonadati</taxon>
        <taxon>Pseudomonadota</taxon>
        <taxon>Alphaproteobacteria</taxon>
        <taxon>Sphingomonadales</taxon>
        <taxon>Sphingosinicellaceae</taxon>
        <taxon>Sandaracinobacter</taxon>
    </lineage>
</organism>
<dbReference type="Gene3D" id="3.40.30.10">
    <property type="entry name" value="Glutaredoxin"/>
    <property type="match status" value="1"/>
</dbReference>
<feature type="domain" description="GST N-terminal" evidence="1">
    <location>
        <begin position="13"/>
        <end position="85"/>
    </location>
</feature>
<accession>A0A501XMH3</accession>
<dbReference type="Gene3D" id="1.20.1050.10">
    <property type="match status" value="1"/>
</dbReference>
<dbReference type="Proteomes" id="UP000319897">
    <property type="component" value="Unassembled WGS sequence"/>
</dbReference>
<keyword evidence="2" id="KW-0808">Transferase</keyword>
<dbReference type="EMBL" id="VFSU01000021">
    <property type="protein sequence ID" value="TPE61766.1"/>
    <property type="molecule type" value="Genomic_DNA"/>
</dbReference>
<dbReference type="AlphaFoldDB" id="A0A501XMH3"/>
<comment type="caution">
    <text evidence="2">The sequence shown here is derived from an EMBL/GenBank/DDBJ whole genome shotgun (WGS) entry which is preliminary data.</text>
</comment>
<reference evidence="2 3" key="1">
    <citation type="submission" date="2019-06" db="EMBL/GenBank/DDBJ databases">
        <authorList>
            <person name="Lee I."/>
            <person name="Jang G.I."/>
            <person name="Hwang C.Y."/>
        </authorList>
    </citation>
    <scope>NUCLEOTIDE SEQUENCE [LARGE SCALE GENOMIC DNA]</scope>
    <source>
        <strain evidence="2 3">PAMC 28131</strain>
    </source>
</reference>
<dbReference type="RefSeq" id="WP_140927825.1">
    <property type="nucleotide sequence ID" value="NZ_VFSU01000021.1"/>
</dbReference>
<dbReference type="Pfam" id="PF13417">
    <property type="entry name" value="GST_N_3"/>
    <property type="match status" value="1"/>
</dbReference>